<dbReference type="InterPro" id="IPR029260">
    <property type="entry name" value="DSPn"/>
</dbReference>
<keyword evidence="10" id="KW-0206">Cytoskeleton</keyword>
<dbReference type="InterPro" id="IPR000387">
    <property type="entry name" value="Tyr_Pase_dom"/>
</dbReference>
<feature type="domain" description="Tyrosine specific protein phosphatases" evidence="19">
    <location>
        <begin position="273"/>
        <end position="335"/>
    </location>
</feature>
<evidence type="ECO:0000256" key="12">
    <source>
        <dbReference type="ARBA" id="ARBA00023273"/>
    </source>
</evidence>
<dbReference type="Pfam" id="PF14671">
    <property type="entry name" value="DSPn"/>
    <property type="match status" value="1"/>
</dbReference>
<dbReference type="InterPro" id="IPR044506">
    <property type="entry name" value="CDC14_C"/>
</dbReference>
<accession>A0A813LYV0</accession>
<evidence type="ECO:0000256" key="1">
    <source>
        <dbReference type="ARBA" id="ARBA00004123"/>
    </source>
</evidence>
<gene>
    <name evidence="20" type="ORF">OXX778_LOCUS501</name>
</gene>
<evidence type="ECO:0000256" key="13">
    <source>
        <dbReference type="ARBA" id="ARBA00023306"/>
    </source>
</evidence>
<evidence type="ECO:0000256" key="7">
    <source>
        <dbReference type="ARBA" id="ARBA00022618"/>
    </source>
</evidence>
<dbReference type="FunFam" id="3.90.190.10:FF:000006">
    <property type="entry name" value="Dual specificity protein phosphatase CDC14B"/>
    <property type="match status" value="1"/>
</dbReference>
<dbReference type="GO" id="GO:0060091">
    <property type="term" value="C:kinocilium"/>
    <property type="evidence" value="ECO:0007669"/>
    <property type="project" value="UniProtKB-SubCell"/>
</dbReference>
<sequence>MTNNFVSSNGTMNSEDLDIIGSASEFIKDRLYFASLRSKPRSTLNTHYFTIDDELVYENFYADFGPLNLAMLYRYCIRLNKKLKSASLARKKIVHYTSLDQRKRANAAYLIASYAIIYLKRTPEEAYKPLVSGSNPPFLPFRDASFSGSTYNLTLLDCLNGLYKALLNGFFNFENFDVEEYEHYEKVENGDLNWVLPGKFLAFCGPHAKSKIENGYPLHAPEAYTSYFRKHNVKCIVRLNKKLYDARRFVDAGFQHYDLFFIDGSTPSDQIVKKFLEISENCPGGIAVHCKAGLGRTGTLIACYIMKHFKFSAAETIGWLRICRPGSVIGPQQNFLEEKQSWLWSQGDLYRAKNKSNGIQIVNSPIMALNPNKKINKFKLDENKNELTIENDTEEEEQDEDSRIEDEDIREEKKNHISELQNSLSKTIGYDVSEEGPITQGDRLNAIKANRRLQISKQSNQAPSATNVTFSLGNNQNYTSSASIDLARRSTLMAAQNALNSAALQASPTSPLTKTTSAINKNLAKKFTNSSALHATHSSPSMSALNSTSSSNTPVRRSTRLIQNQNSLSNSFSVGTSIPKSQSQQTSYNNTSSINAYHFLRSTSFGQPILNNITNSDNLTNNNSYTNNSGNNNNINNNYTSVNNSNSYSSQNSQSYYTPSRVVNTSNANINNMPHYTTYSSVVATSSSYRPANQTSQYDRVLSSINQNLNNIYSSAAINGKTNNYDQPFQSQSGLQSQIQVAPNYTTYSRSKSSYSKY</sequence>
<organism evidence="20 21">
    <name type="scientific">Brachionus calyciflorus</name>
    <dbReference type="NCBI Taxonomy" id="104777"/>
    <lineage>
        <taxon>Eukaryota</taxon>
        <taxon>Metazoa</taxon>
        <taxon>Spiralia</taxon>
        <taxon>Gnathifera</taxon>
        <taxon>Rotifera</taxon>
        <taxon>Eurotatoria</taxon>
        <taxon>Monogononta</taxon>
        <taxon>Pseudotrocha</taxon>
        <taxon>Ploima</taxon>
        <taxon>Brachionidae</taxon>
        <taxon>Brachionus</taxon>
    </lineage>
</organism>
<dbReference type="OrthoDB" id="266663at2759"/>
<dbReference type="SMART" id="SM00404">
    <property type="entry name" value="PTPc_motif"/>
    <property type="match status" value="1"/>
</dbReference>
<comment type="caution">
    <text evidence="20">The sequence shown here is derived from an EMBL/GenBank/DDBJ whole genome shotgun (WGS) entry which is preliminary data.</text>
</comment>
<evidence type="ECO:0000313" key="21">
    <source>
        <dbReference type="Proteomes" id="UP000663879"/>
    </source>
</evidence>
<evidence type="ECO:0000256" key="6">
    <source>
        <dbReference type="ARBA" id="ARBA00022553"/>
    </source>
</evidence>
<dbReference type="InterPro" id="IPR020422">
    <property type="entry name" value="TYR_PHOSPHATASE_DUAL_dom"/>
</dbReference>
<comment type="catalytic activity">
    <reaction evidence="16">
        <text>O-phospho-L-threonyl-[protein] + H2O = L-threonyl-[protein] + phosphate</text>
        <dbReference type="Rhea" id="RHEA:47004"/>
        <dbReference type="Rhea" id="RHEA-COMP:11060"/>
        <dbReference type="Rhea" id="RHEA-COMP:11605"/>
        <dbReference type="ChEBI" id="CHEBI:15377"/>
        <dbReference type="ChEBI" id="CHEBI:30013"/>
        <dbReference type="ChEBI" id="CHEBI:43474"/>
        <dbReference type="ChEBI" id="CHEBI:61977"/>
        <dbReference type="EC" id="3.1.3.16"/>
    </reaction>
</comment>
<dbReference type="InterPro" id="IPR050561">
    <property type="entry name" value="PTP"/>
</dbReference>
<keyword evidence="13" id="KW-0131">Cell cycle</keyword>
<dbReference type="GO" id="GO:0005813">
    <property type="term" value="C:centrosome"/>
    <property type="evidence" value="ECO:0007669"/>
    <property type="project" value="UniProtKB-SubCell"/>
</dbReference>
<feature type="compositionally biased region" description="Acidic residues" evidence="17">
    <location>
        <begin position="389"/>
        <end position="406"/>
    </location>
</feature>
<keyword evidence="6" id="KW-0597">Phosphoprotein</keyword>
<dbReference type="GO" id="GO:0050877">
    <property type="term" value="P:nervous system process"/>
    <property type="evidence" value="ECO:0007669"/>
    <property type="project" value="UniProtKB-ARBA"/>
</dbReference>
<dbReference type="Gene3D" id="3.90.190.10">
    <property type="entry name" value="Protein tyrosine phosphatase superfamily"/>
    <property type="match status" value="2"/>
</dbReference>
<dbReference type="GO" id="GO:0004722">
    <property type="term" value="F:protein serine/threonine phosphatase activity"/>
    <property type="evidence" value="ECO:0007669"/>
    <property type="project" value="UniProtKB-EC"/>
</dbReference>
<keyword evidence="9" id="KW-0904">Protein phosphatase</keyword>
<dbReference type="PANTHER" id="PTHR23339">
    <property type="entry name" value="TYROSINE SPECIFIC PROTEIN PHOSPHATASE AND DUAL SPECIFICITY PROTEIN PHOSPHATASE"/>
    <property type="match status" value="1"/>
</dbReference>
<proteinExistence type="inferred from homology"/>
<comment type="catalytic activity">
    <reaction evidence="15">
        <text>O-phospho-L-seryl-[protein] + H2O = L-seryl-[protein] + phosphate</text>
        <dbReference type="Rhea" id="RHEA:20629"/>
        <dbReference type="Rhea" id="RHEA-COMP:9863"/>
        <dbReference type="Rhea" id="RHEA-COMP:11604"/>
        <dbReference type="ChEBI" id="CHEBI:15377"/>
        <dbReference type="ChEBI" id="CHEBI:29999"/>
        <dbReference type="ChEBI" id="CHEBI:43474"/>
        <dbReference type="ChEBI" id="CHEBI:83421"/>
        <dbReference type="EC" id="3.1.3.16"/>
    </reaction>
</comment>
<evidence type="ECO:0000256" key="10">
    <source>
        <dbReference type="ARBA" id="ARBA00023212"/>
    </source>
</evidence>
<dbReference type="Proteomes" id="UP000663879">
    <property type="component" value="Unassembled WGS sequence"/>
</dbReference>
<evidence type="ECO:0008006" key="22">
    <source>
        <dbReference type="Google" id="ProtNLM"/>
    </source>
</evidence>
<protein>
    <recommendedName>
        <fullName evidence="22">Protein-tyrosine-phosphatase</fullName>
    </recommendedName>
</protein>
<keyword evidence="12" id="KW-0966">Cell projection</keyword>
<dbReference type="FunFam" id="3.90.190.10:FF:000032">
    <property type="entry name" value="dual specificity protein phosphatase CDC14A isoform X1"/>
    <property type="match status" value="1"/>
</dbReference>
<keyword evidence="5" id="KW-0963">Cytoplasm</keyword>
<evidence type="ECO:0000256" key="4">
    <source>
        <dbReference type="ARBA" id="ARBA00007315"/>
    </source>
</evidence>
<evidence type="ECO:0000313" key="20">
    <source>
        <dbReference type="EMBL" id="CAF0707510.1"/>
    </source>
</evidence>
<dbReference type="EMBL" id="CAJNOC010000025">
    <property type="protein sequence ID" value="CAF0707510.1"/>
    <property type="molecule type" value="Genomic_DNA"/>
</dbReference>
<keyword evidence="11" id="KW-0539">Nucleus</keyword>
<evidence type="ECO:0000256" key="5">
    <source>
        <dbReference type="ARBA" id="ARBA00022490"/>
    </source>
</evidence>
<dbReference type="InterPro" id="IPR003595">
    <property type="entry name" value="Tyr_Pase_cat"/>
</dbReference>
<dbReference type="SUPFAM" id="SSF52799">
    <property type="entry name" value="(Phosphotyrosine protein) phosphatases II"/>
    <property type="match status" value="2"/>
</dbReference>
<evidence type="ECO:0000259" key="19">
    <source>
        <dbReference type="PROSITE" id="PS50056"/>
    </source>
</evidence>
<feature type="region of interest" description="Disordered" evidence="17">
    <location>
        <begin position="621"/>
        <end position="657"/>
    </location>
</feature>
<evidence type="ECO:0000256" key="15">
    <source>
        <dbReference type="ARBA" id="ARBA00047761"/>
    </source>
</evidence>
<dbReference type="InterPro" id="IPR029021">
    <property type="entry name" value="Prot-tyrosine_phosphatase-like"/>
</dbReference>
<evidence type="ECO:0000256" key="9">
    <source>
        <dbReference type="ARBA" id="ARBA00022912"/>
    </source>
</evidence>
<dbReference type="AlphaFoldDB" id="A0A813LYV0"/>
<evidence type="ECO:0000256" key="3">
    <source>
        <dbReference type="ARBA" id="ARBA00004647"/>
    </source>
</evidence>
<dbReference type="CDD" id="cd14499">
    <property type="entry name" value="CDC14_C"/>
    <property type="match status" value="1"/>
</dbReference>
<comment type="subcellular location">
    <subcellularLocation>
        <location evidence="14">Cell projection</location>
        <location evidence="14">Kinocilium</location>
    </subcellularLocation>
    <subcellularLocation>
        <location evidence="2">Cytoplasm</location>
        <location evidence="2">Cytoskeleton</location>
        <location evidence="2">Microtubule organizing center</location>
        <location evidence="2">Centrosome</location>
    </subcellularLocation>
    <subcellularLocation>
        <location evidence="3">Cytoplasm</location>
        <location evidence="3">Cytoskeleton</location>
        <location evidence="3">Spindle pole</location>
    </subcellularLocation>
    <subcellularLocation>
        <location evidence="1">Nucleus</location>
    </subcellularLocation>
</comment>
<dbReference type="GO" id="GO:0000922">
    <property type="term" value="C:spindle pole"/>
    <property type="evidence" value="ECO:0007669"/>
    <property type="project" value="UniProtKB-SubCell"/>
</dbReference>
<feature type="compositionally biased region" description="Polar residues" evidence="17">
    <location>
        <begin position="552"/>
        <end position="580"/>
    </location>
</feature>
<feature type="region of interest" description="Disordered" evidence="17">
    <location>
        <begin position="532"/>
        <end position="588"/>
    </location>
</feature>
<dbReference type="GO" id="GO:0051301">
    <property type="term" value="P:cell division"/>
    <property type="evidence" value="ECO:0007669"/>
    <property type="project" value="UniProtKB-KW"/>
</dbReference>
<feature type="domain" description="Tyrosine-protein phosphatase" evidence="18">
    <location>
        <begin position="190"/>
        <end position="348"/>
    </location>
</feature>
<keyword evidence="21" id="KW-1185">Reference proteome</keyword>
<name>A0A813LYV0_9BILA</name>
<keyword evidence="8" id="KW-0378">Hydrolase</keyword>
<evidence type="ECO:0000259" key="18">
    <source>
        <dbReference type="PROSITE" id="PS50054"/>
    </source>
</evidence>
<reference evidence="20" key="1">
    <citation type="submission" date="2021-02" db="EMBL/GenBank/DDBJ databases">
        <authorList>
            <person name="Nowell W R."/>
        </authorList>
    </citation>
    <scope>NUCLEOTIDE SEQUENCE</scope>
    <source>
        <strain evidence="20">Ploen Becks lab</strain>
    </source>
</reference>
<dbReference type="Pfam" id="PF22785">
    <property type="entry name" value="Tc-R-P"/>
    <property type="match status" value="1"/>
</dbReference>
<evidence type="ECO:0000256" key="2">
    <source>
        <dbReference type="ARBA" id="ARBA00004300"/>
    </source>
</evidence>
<keyword evidence="7" id="KW-0132">Cell division</keyword>
<evidence type="ECO:0000256" key="11">
    <source>
        <dbReference type="ARBA" id="ARBA00023242"/>
    </source>
</evidence>
<dbReference type="CDD" id="cd17657">
    <property type="entry name" value="CDC14_N"/>
    <property type="match status" value="1"/>
</dbReference>
<evidence type="ECO:0000256" key="16">
    <source>
        <dbReference type="ARBA" id="ARBA00048336"/>
    </source>
</evidence>
<comment type="similarity">
    <text evidence="4">Belongs to the protein-tyrosine phosphatase family. Non-receptor class CDC14 subfamily.</text>
</comment>
<evidence type="ECO:0000256" key="17">
    <source>
        <dbReference type="SAM" id="MobiDB-lite"/>
    </source>
</evidence>
<dbReference type="PROSITE" id="PS00383">
    <property type="entry name" value="TYR_PHOSPHATASE_1"/>
    <property type="match status" value="1"/>
</dbReference>
<dbReference type="InterPro" id="IPR016130">
    <property type="entry name" value="Tyr_Pase_AS"/>
</dbReference>
<evidence type="ECO:0000256" key="14">
    <source>
        <dbReference type="ARBA" id="ARBA00037822"/>
    </source>
</evidence>
<dbReference type="GO" id="GO:0005634">
    <property type="term" value="C:nucleus"/>
    <property type="evidence" value="ECO:0007669"/>
    <property type="project" value="UniProtKB-SubCell"/>
</dbReference>
<feature type="compositionally biased region" description="Low complexity" evidence="17">
    <location>
        <begin position="538"/>
        <end position="551"/>
    </location>
</feature>
<dbReference type="PROSITE" id="PS50056">
    <property type="entry name" value="TYR_PHOSPHATASE_2"/>
    <property type="match status" value="1"/>
</dbReference>
<dbReference type="PROSITE" id="PS50054">
    <property type="entry name" value="TYR_PHOSPHATASE_DUAL"/>
    <property type="match status" value="1"/>
</dbReference>
<evidence type="ECO:0000256" key="8">
    <source>
        <dbReference type="ARBA" id="ARBA00022801"/>
    </source>
</evidence>
<feature type="region of interest" description="Disordered" evidence="17">
    <location>
        <begin position="386"/>
        <end position="406"/>
    </location>
</feature>